<organism evidence="4">
    <name type="scientific">Hibiscus syriacus</name>
    <name type="common">Rose of Sharon</name>
    <dbReference type="NCBI Taxonomy" id="106335"/>
    <lineage>
        <taxon>Eukaryota</taxon>
        <taxon>Viridiplantae</taxon>
        <taxon>Streptophyta</taxon>
        <taxon>Embryophyta</taxon>
        <taxon>Tracheophyta</taxon>
        <taxon>Spermatophyta</taxon>
        <taxon>Magnoliopsida</taxon>
        <taxon>eudicotyledons</taxon>
        <taxon>Gunneridae</taxon>
        <taxon>Pentapetalae</taxon>
        <taxon>rosids</taxon>
        <taxon>malvids</taxon>
        <taxon>Malvales</taxon>
        <taxon>Malvaceae</taxon>
        <taxon>Malvoideae</taxon>
        <taxon>Hibiscus</taxon>
    </lineage>
</organism>
<dbReference type="SUPFAM" id="SSF53098">
    <property type="entry name" value="Ribonuclease H-like"/>
    <property type="match status" value="1"/>
</dbReference>
<dbReference type="PANTHER" id="PTHR37610:SF97">
    <property type="entry name" value="RETROTRANSPOSON GAG DOMAIN-CONTAINING PROTEIN"/>
    <property type="match status" value="1"/>
</dbReference>
<dbReference type="InterPro" id="IPR013103">
    <property type="entry name" value="RVT_2"/>
</dbReference>
<comment type="caution">
    <text evidence="4">The sequence shown here is derived from an EMBL/GenBank/DDBJ whole genome shotgun (WGS) entry which is preliminary data.</text>
</comment>
<feature type="domain" description="Reverse transcriptase Ty1/copia-type" evidence="1">
    <location>
        <begin position="420"/>
        <end position="568"/>
    </location>
</feature>
<feature type="domain" description="GAG-pre-integrase" evidence="2">
    <location>
        <begin position="311"/>
        <end position="375"/>
    </location>
</feature>
<protein>
    <recommendedName>
        <fullName evidence="5">Reverse transcriptase Ty1/copia-type domain-containing protein</fullName>
    </recommendedName>
</protein>
<dbReference type="EMBL" id="VEPZ02000775">
    <property type="protein sequence ID" value="KAE8720139.1"/>
    <property type="molecule type" value="Genomic_DNA"/>
</dbReference>
<dbReference type="InterPro" id="IPR025724">
    <property type="entry name" value="GAG-pre-integrase_dom"/>
</dbReference>
<dbReference type="InterPro" id="IPR043502">
    <property type="entry name" value="DNA/RNA_pol_sf"/>
</dbReference>
<dbReference type="Pfam" id="PF13976">
    <property type="entry name" value="gag_pre-integrs"/>
    <property type="match status" value="1"/>
</dbReference>
<dbReference type="InterPro" id="IPR029472">
    <property type="entry name" value="Copia-like_N"/>
</dbReference>
<proteinExistence type="predicted"/>
<reference evidence="4" key="1">
    <citation type="submission" date="2019-09" db="EMBL/GenBank/DDBJ databases">
        <title>Draft genome information of white flower Hibiscus syriacus.</title>
        <authorList>
            <person name="Kim Y.-M."/>
        </authorList>
    </citation>
    <scope>NUCLEOTIDE SEQUENCE [LARGE SCALE GENOMIC DNA]</scope>
    <source>
        <strain evidence="4">YM2019G1</strain>
        <tissue evidence="4">Leaf</tissue>
    </source>
</reference>
<evidence type="ECO:0000259" key="1">
    <source>
        <dbReference type="Pfam" id="PF07727"/>
    </source>
</evidence>
<dbReference type="Pfam" id="PF14244">
    <property type="entry name" value="Retrotran_gag_3"/>
    <property type="match status" value="1"/>
</dbReference>
<dbReference type="Gene3D" id="3.30.420.10">
    <property type="entry name" value="Ribonuclease H-like superfamily/Ribonuclease H"/>
    <property type="match status" value="1"/>
</dbReference>
<dbReference type="AlphaFoldDB" id="A0A6A3BYX9"/>
<accession>A0A6A3BYX9</accession>
<dbReference type="GO" id="GO:0003676">
    <property type="term" value="F:nucleic acid binding"/>
    <property type="evidence" value="ECO:0007669"/>
    <property type="project" value="InterPro"/>
</dbReference>
<evidence type="ECO:0000259" key="2">
    <source>
        <dbReference type="Pfam" id="PF13976"/>
    </source>
</evidence>
<name>A0A6A3BYX9_HIBSY</name>
<dbReference type="InterPro" id="IPR036397">
    <property type="entry name" value="RNaseH_sf"/>
</dbReference>
<evidence type="ECO:0000259" key="3">
    <source>
        <dbReference type="Pfam" id="PF14244"/>
    </source>
</evidence>
<gene>
    <name evidence="4" type="ORF">F3Y22_tig00109916pilonHSYRG00111</name>
</gene>
<sequence length="595" mass="66717">MVESLNDSFDNGANSYYLHQSENPGMILVSQLLFNDNFHSWKRSMILALSAKNKLGFVDSSIQAPDPSMVNQFNAWTRANNLVNSWLLNSVSKDIAASLLYHTTTAEIWKDLLCSCLQCNYGGVQRMLAEHQQEQVIQFLMRLNESYDHIRGQILLMGPLPPISKVFSLIVQEENQRNIQSSHPISEPTFSIKSRLGTNARKNRPLCSHCNLLGHTKGRCYKLIGYPPSYNSKNWSSSTSSRGKSSQAIHTNSVVSQQISPTVSEAFTPEQCQQLIAMLTSQLQSASSLDIPATSINTAMQVIGKGELAQGLYLLQMSLFRSNISCNNVSSSLSSDWHNRLGHPSLHVMHLLMDVLLLKNVKMKESCKVCPLSKQQRSDNALELKFTELFTNLGIMHQFSCVETPQQNSIVERKHQVEGSIDRCKARLVAKGFTQVEGMDTFSPVAKMTSFQVILSLAVTHNWHLLQLDVNNAFLNGTLDEEVYMKLPLGYKSELKGSNMVCKLHKYIYSLKQASRQWFTAFSNIVIQLGFQQSPFEHSLFTRGCGSEFIALLVYVDDIVLTGEDLQAFYPRGVGALRYFLGFEIARNSSGIILS</sequence>
<evidence type="ECO:0008006" key="5">
    <source>
        <dbReference type="Google" id="ProtNLM"/>
    </source>
</evidence>
<evidence type="ECO:0000313" key="4">
    <source>
        <dbReference type="EMBL" id="KAE8720139.1"/>
    </source>
</evidence>
<dbReference type="Pfam" id="PF07727">
    <property type="entry name" value="RVT_2"/>
    <property type="match status" value="1"/>
</dbReference>
<dbReference type="PANTHER" id="PTHR37610">
    <property type="entry name" value="CCHC-TYPE DOMAIN-CONTAINING PROTEIN"/>
    <property type="match status" value="1"/>
</dbReference>
<dbReference type="InterPro" id="IPR012337">
    <property type="entry name" value="RNaseH-like_sf"/>
</dbReference>
<feature type="domain" description="Retrotransposon Copia-like N-terminal" evidence="3">
    <location>
        <begin position="19"/>
        <end position="66"/>
    </location>
</feature>
<dbReference type="SUPFAM" id="SSF56672">
    <property type="entry name" value="DNA/RNA polymerases"/>
    <property type="match status" value="1"/>
</dbReference>